<protein>
    <submittedName>
        <fullName evidence="8">Putative shTK domain protein</fullName>
    </submittedName>
</protein>
<feature type="transmembrane region" description="Helical" evidence="6">
    <location>
        <begin position="453"/>
        <end position="475"/>
    </location>
</feature>
<comment type="caution">
    <text evidence="8">The sequence shown here is derived from an EMBL/GenBank/DDBJ whole genome shotgun (WGS) entry which is preliminary data.</text>
</comment>
<dbReference type="PROSITE" id="PS51670">
    <property type="entry name" value="SHKT"/>
    <property type="match status" value="1"/>
</dbReference>
<evidence type="ECO:0000313" key="8">
    <source>
        <dbReference type="EMBL" id="OUC46958.1"/>
    </source>
</evidence>
<keyword evidence="3 6" id="KW-1133">Transmembrane helix</keyword>
<dbReference type="EMBL" id="LVZM01005525">
    <property type="protein sequence ID" value="OUC46958.1"/>
    <property type="molecule type" value="Genomic_DNA"/>
</dbReference>
<keyword evidence="4 6" id="KW-0472">Membrane</keyword>
<accession>A0A1Y3EV69</accession>
<dbReference type="InterPro" id="IPR036719">
    <property type="entry name" value="Neuro-gated_channel_TM_sf"/>
</dbReference>
<dbReference type="GO" id="GO:0005230">
    <property type="term" value="F:extracellular ligand-gated monoatomic ion channel activity"/>
    <property type="evidence" value="ECO:0007669"/>
    <property type="project" value="InterPro"/>
</dbReference>
<dbReference type="CDD" id="cd18989">
    <property type="entry name" value="LGIC_ECD_cation"/>
    <property type="match status" value="1"/>
</dbReference>
<dbReference type="Gene3D" id="1.20.58.390">
    <property type="entry name" value="Neurotransmitter-gated ion-channel transmembrane domain"/>
    <property type="match status" value="1"/>
</dbReference>
<dbReference type="GO" id="GO:0004888">
    <property type="term" value="F:transmembrane signaling receptor activity"/>
    <property type="evidence" value="ECO:0007669"/>
    <property type="project" value="InterPro"/>
</dbReference>
<dbReference type="AlphaFoldDB" id="A0A1Y3EV69"/>
<dbReference type="InterPro" id="IPR006201">
    <property type="entry name" value="Neur_channel"/>
</dbReference>
<evidence type="ECO:0000256" key="2">
    <source>
        <dbReference type="ARBA" id="ARBA00022692"/>
    </source>
</evidence>
<reference evidence="8 9" key="1">
    <citation type="submission" date="2015-04" db="EMBL/GenBank/DDBJ databases">
        <title>Draft genome of the roundworm Trichinella nativa.</title>
        <authorList>
            <person name="Mitreva M."/>
        </authorList>
    </citation>
    <scope>NUCLEOTIDE SEQUENCE [LARGE SCALE GENOMIC DNA]</scope>
    <source>
        <strain evidence="8 9">ISS45</strain>
    </source>
</reference>
<dbReference type="InterPro" id="IPR003582">
    <property type="entry name" value="ShKT_dom"/>
</dbReference>
<feature type="domain" description="ShKT" evidence="7">
    <location>
        <begin position="198"/>
        <end position="232"/>
    </location>
</feature>
<proteinExistence type="predicted"/>
<dbReference type="Pfam" id="PF02931">
    <property type="entry name" value="Neur_chan_LBD"/>
    <property type="match status" value="1"/>
</dbReference>
<dbReference type="InterPro" id="IPR038050">
    <property type="entry name" value="Neuro_actylchol_rec"/>
</dbReference>
<dbReference type="PANTHER" id="PTHR18945">
    <property type="entry name" value="NEUROTRANSMITTER GATED ION CHANNEL"/>
    <property type="match status" value="1"/>
</dbReference>
<dbReference type="InterPro" id="IPR036734">
    <property type="entry name" value="Neur_chan_lig-bd_sf"/>
</dbReference>
<gene>
    <name evidence="8" type="ORF">D917_07295</name>
</gene>
<dbReference type="Proteomes" id="UP000243006">
    <property type="component" value="Unassembled WGS sequence"/>
</dbReference>
<dbReference type="SMART" id="SM00254">
    <property type="entry name" value="ShKT"/>
    <property type="match status" value="1"/>
</dbReference>
<feature type="transmembrane region" description="Helical" evidence="6">
    <location>
        <begin position="482"/>
        <end position="500"/>
    </location>
</feature>
<evidence type="ECO:0000256" key="4">
    <source>
        <dbReference type="ARBA" id="ARBA00023136"/>
    </source>
</evidence>
<feature type="transmembrane region" description="Helical" evidence="6">
    <location>
        <begin position="512"/>
        <end position="534"/>
    </location>
</feature>
<dbReference type="InterPro" id="IPR006202">
    <property type="entry name" value="Neur_chan_lig-bd"/>
</dbReference>
<feature type="transmembrane region" description="Helical" evidence="6">
    <location>
        <begin position="602"/>
        <end position="624"/>
    </location>
</feature>
<evidence type="ECO:0000256" key="1">
    <source>
        <dbReference type="ARBA" id="ARBA00004141"/>
    </source>
</evidence>
<evidence type="ECO:0000256" key="6">
    <source>
        <dbReference type="SAM" id="Phobius"/>
    </source>
</evidence>
<feature type="disulfide bond" evidence="5">
    <location>
        <begin position="198"/>
        <end position="232"/>
    </location>
</feature>
<evidence type="ECO:0000313" key="9">
    <source>
        <dbReference type="Proteomes" id="UP000243006"/>
    </source>
</evidence>
<comment type="subcellular location">
    <subcellularLocation>
        <location evidence="1">Membrane</location>
        <topology evidence="1">Multi-pass membrane protein</topology>
    </subcellularLocation>
</comment>
<evidence type="ECO:0000256" key="5">
    <source>
        <dbReference type="PROSITE-ProRule" id="PRU01005"/>
    </source>
</evidence>
<name>A0A1Y3EV69_9BILA</name>
<comment type="caution">
    <text evidence="5">Lacks conserved residue(s) required for the propagation of feature annotation.</text>
</comment>
<dbReference type="Gene3D" id="2.70.170.10">
    <property type="entry name" value="Neurotransmitter-gated ion-channel ligand-binding domain"/>
    <property type="match status" value="1"/>
</dbReference>
<keyword evidence="2 6" id="KW-0812">Transmembrane</keyword>
<dbReference type="SUPFAM" id="SSF63712">
    <property type="entry name" value="Nicotinic receptor ligand binding domain-like"/>
    <property type="match status" value="1"/>
</dbReference>
<dbReference type="SUPFAM" id="SSF90112">
    <property type="entry name" value="Neurotransmitter-gated ion-channel transmembrane pore"/>
    <property type="match status" value="1"/>
</dbReference>
<evidence type="ECO:0000256" key="3">
    <source>
        <dbReference type="ARBA" id="ARBA00022989"/>
    </source>
</evidence>
<dbReference type="GO" id="GO:0016020">
    <property type="term" value="C:membrane"/>
    <property type="evidence" value="ECO:0007669"/>
    <property type="project" value="UniProtKB-SubCell"/>
</dbReference>
<organism evidence="8 9">
    <name type="scientific">Trichinella nativa</name>
    <dbReference type="NCBI Taxonomy" id="6335"/>
    <lineage>
        <taxon>Eukaryota</taxon>
        <taxon>Metazoa</taxon>
        <taxon>Ecdysozoa</taxon>
        <taxon>Nematoda</taxon>
        <taxon>Enoplea</taxon>
        <taxon>Dorylaimia</taxon>
        <taxon>Trichinellida</taxon>
        <taxon>Trichinellidae</taxon>
        <taxon>Trichinella</taxon>
    </lineage>
</organism>
<keyword evidence="5" id="KW-1015">Disulfide bond</keyword>
<sequence length="625" mass="71408">MCLVSQFQSCVKSCNKQRAASFDISLFAGRFICSSFSANTIQTSMRQLKKLRCARLFHLQKFISAQLRMKFVPFLNRLRQPSSAFVDDDKNRSQRIAEARSSLRALADPKISLTIGQEVFVELGFTLLFHFHDYLSSLSQWCNKFLLFIPFLNKRERDMFIPLLTLLFFTTLHSSTVDGQSILNPPKLYNPHSNSFNCVDQSSKCSMWASRGECFANPTWMIRNCPHSCEACQGGNRVWDLRNNIISKYNSSTQIQKFTVEMINIKAVSLKHIETDEQEQVLKIYGTLLMTWNDSRIQWNKTEWGIAWMNLVWSQIWTPKLVALKSAPMDSSQFESDSLAVHHTGAVVNWVDFVLETYIQFDYSRYPYDQQSGCVRFGDRRDFSIRFEVDQNAEQELTRSLDKLRPVGWTVRSAQIREGSNQEKILSLDMDDATDAFAPVVDLCVSLKRDNSYTFALFFLPCAATAMITVLSFWLSRQWNKIMLLVVSVGLQIFFLTSLTNHLPPSNGRTPVIVKFCSCSMVITCILILAELIFGSLETIRSALPPPRWLMITVNRVNKVCPVVLGTADRANKVVDDQHSDHIVDLGAPPNTGSVWSPAVRILRFILFLFVITFYVLLLMATFMG</sequence>
<dbReference type="Pfam" id="PF01549">
    <property type="entry name" value="ShK"/>
    <property type="match status" value="1"/>
</dbReference>
<evidence type="ECO:0000259" key="7">
    <source>
        <dbReference type="PROSITE" id="PS51670"/>
    </source>
</evidence>